<dbReference type="NCBIfam" id="TIGR02401">
    <property type="entry name" value="trehalose_TreY"/>
    <property type="match status" value="1"/>
</dbReference>
<dbReference type="InterPro" id="IPR006047">
    <property type="entry name" value="GH13_cat_dom"/>
</dbReference>
<evidence type="ECO:0000313" key="2">
    <source>
        <dbReference type="EMBL" id="BCU71276.1"/>
    </source>
</evidence>
<dbReference type="Proteomes" id="UP000825123">
    <property type="component" value="Chromosome"/>
</dbReference>
<dbReference type="InterPro" id="IPR013797">
    <property type="entry name" value="Maltooligo_trehalose_synth_4"/>
</dbReference>
<evidence type="ECO:0000259" key="1">
    <source>
        <dbReference type="SMART" id="SM00642"/>
    </source>
</evidence>
<dbReference type="GeneID" id="66164297"/>
<accession>A0A8D5U7Z2</accession>
<dbReference type="InterPro" id="IPR015279">
    <property type="entry name" value="Trehalose_TreY_C"/>
</dbReference>
<dbReference type="SMART" id="SM00642">
    <property type="entry name" value="Aamy"/>
    <property type="match status" value="1"/>
</dbReference>
<dbReference type="PANTHER" id="PTHR10357:SF216">
    <property type="entry name" value="MALTOOLIGOSYL TREHALOSE SYNTHASE-RELATED"/>
    <property type="match status" value="1"/>
</dbReference>
<dbReference type="GO" id="GO:0005992">
    <property type="term" value="P:trehalose biosynthetic process"/>
    <property type="evidence" value="ECO:0007669"/>
    <property type="project" value="TreeGrafter"/>
</dbReference>
<dbReference type="InterPro" id="IPR017853">
    <property type="entry name" value="GH"/>
</dbReference>
<dbReference type="Gene3D" id="3.30.1590.10">
    <property type="entry name" value="Maltooligosyl trehalose synthase, domain 2"/>
    <property type="match status" value="1"/>
</dbReference>
<dbReference type="CDD" id="cd11336">
    <property type="entry name" value="AmyAc_MTSase"/>
    <property type="match status" value="1"/>
</dbReference>
<feature type="domain" description="Glycosyl hydrolase family 13 catalytic" evidence="1">
    <location>
        <begin position="3"/>
        <end position="634"/>
    </location>
</feature>
<dbReference type="Pfam" id="PF09196">
    <property type="entry name" value="DUF1953"/>
    <property type="match status" value="1"/>
</dbReference>
<keyword evidence="3" id="KW-1185">Reference proteome</keyword>
<dbReference type="EMBL" id="AP024597">
    <property type="protein sequence ID" value="BCU71276.1"/>
    <property type="molecule type" value="Genomic_DNA"/>
</dbReference>
<dbReference type="KEGG" id="csty:KN1_25730"/>
<gene>
    <name evidence="2" type="ORF">KN1_25730</name>
</gene>
<dbReference type="SUPFAM" id="SSF51445">
    <property type="entry name" value="(Trans)glycosidases"/>
    <property type="match status" value="1"/>
</dbReference>
<protein>
    <submittedName>
        <fullName evidence="2">Malto-oligosyltrehalose synthase</fullName>
    </submittedName>
</protein>
<dbReference type="SUPFAM" id="SSF51011">
    <property type="entry name" value="Glycosyl hydrolase domain"/>
    <property type="match status" value="1"/>
</dbReference>
<proteinExistence type="predicted"/>
<dbReference type="AlphaFoldDB" id="A0A8D5U7Z2"/>
<dbReference type="PANTHER" id="PTHR10357">
    <property type="entry name" value="ALPHA-AMYLASE FAMILY MEMBER"/>
    <property type="match status" value="1"/>
</dbReference>
<dbReference type="InterPro" id="IPR012767">
    <property type="entry name" value="Trehalose_TreY"/>
</dbReference>
<dbReference type="GO" id="GO:0047470">
    <property type="term" value="F:(1,4)-alpha-D-glucan 1-alpha-D-glucosylmutase activity"/>
    <property type="evidence" value="ECO:0007669"/>
    <property type="project" value="TreeGrafter"/>
</dbReference>
<sequence>MKLLSTYRVQLNKGFNFDNVIEHLDYFTELGISHLYLSPVFQARPGSTHGYDVTDHTKINPELGGEDKYRELIRKAKEKGLGIIQDIVPNHTAVHSDNWRLMDVLKNGKTSKYYQFFDFYKEENKIRLPILEDSLDNVVSRGLIEIIKDKDGNYFLKYHDWRLPLSRMGQDLNETLRDQFYELTYWKEPPSYRRFFDVNELIAINQEVDFVFEETHKKILEFDVDGFRIDHVDGLYEPEKYVKKLKEKSKNKIILVEKILSFDEKLFNGPDGTTGYDFLNFSNLLYTFNEEDMTRVYYDFIGTDFTYDIDKAIKEAKKFVIEELFNYEVSRLSKLLGVSTETLKNYLSCLTRYRTYNNEVIKECDKGEEISKAAKERPEIYTKLQQFMPAVFAKAYEDTFLYRYNRLVSLNEVGSNLAYYHFDCSKFHEFNSSRISSLSLNATSTHDTKFSEDVRMKISAISEKPKEWEKRVKEWHEILNPKVDRNTEYRFYQVLVGSYYEGFTVDYKERLKSHMIKSVREAKEHTSWLKINQEYENKLIELVNETFDNKEFQRSFLEYETTIRKLGMIKSLSLLTLKVLSPGVPDFYQGTETWRYLLTDPDNRRSVDFDKLNTLLKNSKKYDSLMSRNMDDGRIKVYTTYKLLHLRQLYDEVIINGSYEPLKLPLGLCGFTRGKRILVIVKTLASLGEQTIRIDGEYLDVLTNEEIRNEVNVTDLPRVLIKEK</sequence>
<dbReference type="GO" id="GO:0030980">
    <property type="term" value="P:alpha-glucan catabolic process"/>
    <property type="evidence" value="ECO:0007669"/>
    <property type="project" value="TreeGrafter"/>
</dbReference>
<name>A0A8D5U7Z2_9CREN</name>
<dbReference type="Gene3D" id="3.20.20.80">
    <property type="entry name" value="Glycosidases"/>
    <property type="match status" value="1"/>
</dbReference>
<dbReference type="RefSeq" id="WP_221287997.1">
    <property type="nucleotide sequence ID" value="NZ_AP024597.1"/>
</dbReference>
<dbReference type="Gene3D" id="2.60.40.1180">
    <property type="entry name" value="Golgi alpha-mannosidase II"/>
    <property type="match status" value="1"/>
</dbReference>
<reference evidence="2 3" key="1">
    <citation type="submission" date="2021-04" db="EMBL/GenBank/DDBJ databases">
        <title>Complete genome sequence of Stygiolobus sp. KN-1.</title>
        <authorList>
            <person name="Nakamura K."/>
            <person name="Sakai H."/>
            <person name="Kurosawa N."/>
        </authorList>
    </citation>
    <scope>NUCLEOTIDE SEQUENCE [LARGE SCALE GENOMIC DNA]</scope>
    <source>
        <strain evidence="2 3">KN-1</strain>
    </source>
</reference>
<organism evidence="2 3">
    <name type="scientific">Stygiolobus caldivivus</name>
    <dbReference type="NCBI Taxonomy" id="2824673"/>
    <lineage>
        <taxon>Archaea</taxon>
        <taxon>Thermoproteota</taxon>
        <taxon>Thermoprotei</taxon>
        <taxon>Sulfolobales</taxon>
        <taxon>Sulfolobaceae</taxon>
        <taxon>Stygiolobus</taxon>
    </lineage>
</organism>
<dbReference type="InterPro" id="IPR013780">
    <property type="entry name" value="Glyco_hydro_b"/>
</dbReference>
<evidence type="ECO:0000313" key="3">
    <source>
        <dbReference type="Proteomes" id="UP000825123"/>
    </source>
</evidence>
<dbReference type="Gene3D" id="1.10.150.200">
    <property type="entry name" value="Maltooligosyl trehalose synthase, domain 3"/>
    <property type="match status" value="1"/>
</dbReference>
<dbReference type="Pfam" id="PF00128">
    <property type="entry name" value="Alpha-amylase"/>
    <property type="match status" value="1"/>
</dbReference>
<dbReference type="Gene3D" id="1.10.10.470">
    <property type="entry name" value="Maltooligosyl trehalose synthase, domain 4"/>
    <property type="match status" value="1"/>
</dbReference>